<reference evidence="1" key="2">
    <citation type="submission" date="2025-09" db="UniProtKB">
        <authorList>
            <consortium name="EnsemblPlants"/>
        </authorList>
    </citation>
    <scope>IDENTIFICATION</scope>
</reference>
<evidence type="ECO:0000313" key="1">
    <source>
        <dbReference type="EnsemblPlants" id="AVESA.00010b.r2.4CG1291240.1.CDS"/>
    </source>
</evidence>
<name>A0ACD5WTH2_AVESA</name>
<dbReference type="Proteomes" id="UP001732700">
    <property type="component" value="Chromosome 4C"/>
</dbReference>
<dbReference type="EnsemblPlants" id="AVESA.00010b.r2.4CG1291240.1">
    <property type="protein sequence ID" value="AVESA.00010b.r2.4CG1291240.1.CDS"/>
    <property type="gene ID" value="AVESA.00010b.r2.4CG1291240"/>
</dbReference>
<organism evidence="1 2">
    <name type="scientific">Avena sativa</name>
    <name type="common">Oat</name>
    <dbReference type="NCBI Taxonomy" id="4498"/>
    <lineage>
        <taxon>Eukaryota</taxon>
        <taxon>Viridiplantae</taxon>
        <taxon>Streptophyta</taxon>
        <taxon>Embryophyta</taxon>
        <taxon>Tracheophyta</taxon>
        <taxon>Spermatophyta</taxon>
        <taxon>Magnoliopsida</taxon>
        <taxon>Liliopsida</taxon>
        <taxon>Poales</taxon>
        <taxon>Poaceae</taxon>
        <taxon>BOP clade</taxon>
        <taxon>Pooideae</taxon>
        <taxon>Poodae</taxon>
        <taxon>Poeae</taxon>
        <taxon>Poeae Chloroplast Group 1 (Aveneae type)</taxon>
        <taxon>Aveninae</taxon>
        <taxon>Avena</taxon>
    </lineage>
</organism>
<accession>A0ACD5WTH2</accession>
<protein>
    <submittedName>
        <fullName evidence="1">Uncharacterized protein</fullName>
    </submittedName>
</protein>
<sequence>MYPRAFRSEILEEPLLFDELATEEYNRIVREGRQAEYAPLVNFVRAEVRKSADACEDDFETSPRGEKGESLFRGFVKKQALRLRQLSNLLGFRDPEVATPSASRSNTPPDPSGDHHSPSEDEADTPEIAKHCSTMNPCITICPYHCSFVDNPKMKKASTTR</sequence>
<reference evidence="1" key="1">
    <citation type="submission" date="2021-05" db="EMBL/GenBank/DDBJ databases">
        <authorList>
            <person name="Scholz U."/>
            <person name="Mascher M."/>
            <person name="Fiebig A."/>
        </authorList>
    </citation>
    <scope>NUCLEOTIDE SEQUENCE [LARGE SCALE GENOMIC DNA]</scope>
</reference>
<proteinExistence type="predicted"/>
<evidence type="ECO:0000313" key="2">
    <source>
        <dbReference type="Proteomes" id="UP001732700"/>
    </source>
</evidence>
<keyword evidence="2" id="KW-1185">Reference proteome</keyword>